<evidence type="ECO:0000256" key="3">
    <source>
        <dbReference type="ARBA" id="ARBA00022723"/>
    </source>
</evidence>
<dbReference type="CDD" id="cd03109">
    <property type="entry name" value="DTBS"/>
    <property type="match status" value="1"/>
</dbReference>
<evidence type="ECO:0000313" key="10">
    <source>
        <dbReference type="Proteomes" id="UP000264492"/>
    </source>
</evidence>
<dbReference type="FunFam" id="3.40.50.300:FF:000292">
    <property type="entry name" value="ATP-dependent dethiobiotin synthetase BioD"/>
    <property type="match status" value="1"/>
</dbReference>
<evidence type="ECO:0000256" key="8">
    <source>
        <dbReference type="HAMAP-Rule" id="MF_00336"/>
    </source>
</evidence>
<keyword evidence="3 8" id="KW-0479">Metal-binding</keyword>
<dbReference type="GO" id="GO:0005829">
    <property type="term" value="C:cytosol"/>
    <property type="evidence" value="ECO:0007669"/>
    <property type="project" value="TreeGrafter"/>
</dbReference>
<dbReference type="InterPro" id="IPR004472">
    <property type="entry name" value="DTB_synth_BioD"/>
</dbReference>
<comment type="subcellular location">
    <subcellularLocation>
        <location evidence="8">Cytoplasm</location>
    </subcellularLocation>
</comment>
<comment type="catalytic activity">
    <reaction evidence="8">
        <text>(7R,8S)-7,8-diammoniononanoate + CO2 + ATP = (4R,5S)-dethiobiotin + ADP + phosphate + 3 H(+)</text>
        <dbReference type="Rhea" id="RHEA:15805"/>
        <dbReference type="ChEBI" id="CHEBI:15378"/>
        <dbReference type="ChEBI" id="CHEBI:16526"/>
        <dbReference type="ChEBI" id="CHEBI:30616"/>
        <dbReference type="ChEBI" id="CHEBI:43474"/>
        <dbReference type="ChEBI" id="CHEBI:149469"/>
        <dbReference type="ChEBI" id="CHEBI:149473"/>
        <dbReference type="ChEBI" id="CHEBI:456216"/>
        <dbReference type="EC" id="6.3.3.3"/>
    </reaction>
</comment>
<evidence type="ECO:0000256" key="7">
    <source>
        <dbReference type="ARBA" id="ARBA00022842"/>
    </source>
</evidence>
<dbReference type="GO" id="GO:0000287">
    <property type="term" value="F:magnesium ion binding"/>
    <property type="evidence" value="ECO:0007669"/>
    <property type="project" value="UniProtKB-UniRule"/>
</dbReference>
<dbReference type="Pfam" id="PF13500">
    <property type="entry name" value="AAA_26"/>
    <property type="match status" value="1"/>
</dbReference>
<reference evidence="9 10" key="1">
    <citation type="submission" date="2018-08" db="EMBL/GenBank/DDBJ databases">
        <title>Lysobacter sp. zong2l5, whole genome shotgun sequence.</title>
        <authorList>
            <person name="Zhang X."/>
            <person name="Feng G."/>
            <person name="Zhu H."/>
        </authorList>
    </citation>
    <scope>NUCLEOTIDE SEQUENCE [LARGE SCALE GENOMIC DNA]</scope>
    <source>
        <strain evidence="10">zong2l5</strain>
    </source>
</reference>
<gene>
    <name evidence="8 9" type="primary">bioD</name>
    <name evidence="9" type="ORF">DX914_18430</name>
</gene>
<evidence type="ECO:0000256" key="1">
    <source>
        <dbReference type="ARBA" id="ARBA00022490"/>
    </source>
</evidence>
<keyword evidence="5 8" id="KW-0093">Biotin biosynthesis</keyword>
<dbReference type="HAMAP" id="MF_00336">
    <property type="entry name" value="BioD"/>
    <property type="match status" value="1"/>
</dbReference>
<keyword evidence="10" id="KW-1185">Reference proteome</keyword>
<feature type="binding site" evidence="8">
    <location>
        <position position="31"/>
    </location>
    <ligand>
        <name>Mg(2+)</name>
        <dbReference type="ChEBI" id="CHEBI:18420"/>
    </ligand>
</feature>
<comment type="caution">
    <text evidence="9">The sequence shown here is derived from an EMBL/GenBank/DDBJ whole genome shotgun (WGS) entry which is preliminary data.</text>
</comment>
<comment type="pathway">
    <text evidence="8">Cofactor biosynthesis; biotin biosynthesis; biotin from 7,8-diaminononanoate: step 1/2.</text>
</comment>
<keyword evidence="7 8" id="KW-0460">Magnesium</keyword>
<dbReference type="OrthoDB" id="9802097at2"/>
<dbReference type="UniPathway" id="UPA00078">
    <property type="reaction ID" value="UER00161"/>
</dbReference>
<dbReference type="SUPFAM" id="SSF52540">
    <property type="entry name" value="P-loop containing nucleoside triphosphate hydrolases"/>
    <property type="match status" value="1"/>
</dbReference>
<evidence type="ECO:0000256" key="6">
    <source>
        <dbReference type="ARBA" id="ARBA00022840"/>
    </source>
</evidence>
<dbReference type="EMBL" id="QTSU01000004">
    <property type="protein sequence ID" value="RDZ26248.1"/>
    <property type="molecule type" value="Genomic_DNA"/>
</dbReference>
<accession>A0A371JX69</accession>
<evidence type="ECO:0000313" key="9">
    <source>
        <dbReference type="EMBL" id="RDZ26248.1"/>
    </source>
</evidence>
<comment type="subunit">
    <text evidence="8">Homodimer.</text>
</comment>
<comment type="caution">
    <text evidence="8">Lacks conserved residue(s) required for the propagation of feature annotation.</text>
</comment>
<dbReference type="RefSeq" id="WP_115861549.1">
    <property type="nucleotide sequence ID" value="NZ_QTSU01000004.1"/>
</dbReference>
<dbReference type="NCBIfam" id="TIGR00347">
    <property type="entry name" value="bioD"/>
    <property type="match status" value="1"/>
</dbReference>
<sequence length="236" mass="24858">MAGAPTADPGRPRVSPRRYFVTGTDTGIGKSVASATLLHALRAQGLRAVGMKPVASGCEDTPEGLRNEDALLLQGASDPRPAYADVNPYALRPPLAPELAAADAGIEVRLPPLLDAYARLAAQADAVVVEGVGGWDAPLSASLDQADLARAIDAEVVLVVGMRLGCINHARLTARAVAAEGLRLAGWIANEVDPHMDRRDDNVRLLLQRIDAPCWGRLPYATVPDPAAFSRLLKLA</sequence>
<dbReference type="GO" id="GO:0009102">
    <property type="term" value="P:biotin biosynthetic process"/>
    <property type="evidence" value="ECO:0007669"/>
    <property type="project" value="UniProtKB-UniRule"/>
</dbReference>
<feature type="binding site" evidence="8">
    <location>
        <position position="69"/>
    </location>
    <ligand>
        <name>Mg(2+)</name>
        <dbReference type="ChEBI" id="CHEBI:18420"/>
    </ligand>
</feature>
<keyword evidence="1 8" id="KW-0963">Cytoplasm</keyword>
<dbReference type="PANTHER" id="PTHR43210:SF5">
    <property type="entry name" value="DETHIOBIOTIN SYNTHETASE"/>
    <property type="match status" value="1"/>
</dbReference>
<keyword evidence="4 8" id="KW-0547">Nucleotide-binding</keyword>
<feature type="binding site" evidence="8">
    <location>
        <position position="69"/>
    </location>
    <ligand>
        <name>ATP</name>
        <dbReference type="ChEBI" id="CHEBI:30616"/>
    </ligand>
</feature>
<comment type="similarity">
    <text evidence="8">Belongs to the dethiobiotin synthetase family.</text>
</comment>
<feature type="binding site" evidence="8">
    <location>
        <begin position="130"/>
        <end position="133"/>
    </location>
    <ligand>
        <name>ATP</name>
        <dbReference type="ChEBI" id="CHEBI:30616"/>
    </ligand>
</feature>
<dbReference type="PANTHER" id="PTHR43210">
    <property type="entry name" value="DETHIOBIOTIN SYNTHETASE"/>
    <property type="match status" value="1"/>
</dbReference>
<evidence type="ECO:0000256" key="4">
    <source>
        <dbReference type="ARBA" id="ARBA00022741"/>
    </source>
</evidence>
<dbReference type="Gene3D" id="3.40.50.300">
    <property type="entry name" value="P-loop containing nucleotide triphosphate hydrolases"/>
    <property type="match status" value="1"/>
</dbReference>
<dbReference type="PIRSF" id="PIRSF006755">
    <property type="entry name" value="DTB_synth"/>
    <property type="match status" value="1"/>
</dbReference>
<feature type="binding site" evidence="8">
    <location>
        <position position="56"/>
    </location>
    <ligand>
        <name>substrate</name>
    </ligand>
</feature>
<proteinExistence type="inferred from homology"/>
<keyword evidence="2 8" id="KW-0436">Ligase</keyword>
<evidence type="ECO:0000256" key="5">
    <source>
        <dbReference type="ARBA" id="ARBA00022756"/>
    </source>
</evidence>
<dbReference type="EC" id="6.3.3.3" evidence="8"/>
<comment type="function">
    <text evidence="8">Catalyzes a mechanistically unusual reaction, the ATP-dependent insertion of CO2 between the N7 and N8 nitrogen atoms of 7,8-diaminopelargonic acid (DAPA, also called 7,8-diammoniononanoate) to form a ureido ring.</text>
</comment>
<organism evidence="9 10">
    <name type="scientific">Lysobacter silvisoli</name>
    <dbReference type="NCBI Taxonomy" id="2293254"/>
    <lineage>
        <taxon>Bacteria</taxon>
        <taxon>Pseudomonadati</taxon>
        <taxon>Pseudomonadota</taxon>
        <taxon>Gammaproteobacteria</taxon>
        <taxon>Lysobacterales</taxon>
        <taxon>Lysobacteraceae</taxon>
        <taxon>Lysobacter</taxon>
    </lineage>
</organism>
<name>A0A371JX69_9GAMM</name>
<feature type="binding site" evidence="8">
    <location>
        <position position="130"/>
    </location>
    <ligand>
        <name>Mg(2+)</name>
        <dbReference type="ChEBI" id="CHEBI:18420"/>
    </ligand>
</feature>
<dbReference type="AlphaFoldDB" id="A0A371JX69"/>
<dbReference type="GO" id="GO:0005524">
    <property type="term" value="F:ATP binding"/>
    <property type="evidence" value="ECO:0007669"/>
    <property type="project" value="UniProtKB-UniRule"/>
</dbReference>
<dbReference type="GO" id="GO:0042803">
    <property type="term" value="F:protein homodimerization activity"/>
    <property type="evidence" value="ECO:0007669"/>
    <property type="project" value="UniProtKB-ARBA"/>
</dbReference>
<dbReference type="InterPro" id="IPR027417">
    <property type="entry name" value="P-loop_NTPase"/>
</dbReference>
<dbReference type="GO" id="GO:0004141">
    <property type="term" value="F:dethiobiotin synthase activity"/>
    <property type="evidence" value="ECO:0007669"/>
    <property type="project" value="UniProtKB-UniRule"/>
</dbReference>
<dbReference type="Proteomes" id="UP000264492">
    <property type="component" value="Unassembled WGS sequence"/>
</dbReference>
<protein>
    <recommendedName>
        <fullName evidence="8">ATP-dependent dethiobiotin synthetase BioD</fullName>
        <ecNumber evidence="8">6.3.3.3</ecNumber>
    </recommendedName>
    <alternativeName>
        <fullName evidence="8">DTB synthetase</fullName>
        <shortName evidence="8">DTBS</shortName>
    </alternativeName>
    <alternativeName>
        <fullName evidence="8">Dethiobiotin synthase</fullName>
    </alternativeName>
</protein>
<comment type="cofactor">
    <cofactor evidence="8">
        <name>Mg(2+)</name>
        <dbReference type="ChEBI" id="CHEBI:18420"/>
    </cofactor>
</comment>
<keyword evidence="6 8" id="KW-0067">ATP-binding</keyword>
<feature type="binding site" evidence="8">
    <location>
        <begin position="27"/>
        <end position="32"/>
    </location>
    <ligand>
        <name>ATP</name>
        <dbReference type="ChEBI" id="CHEBI:30616"/>
    </ligand>
</feature>
<evidence type="ECO:0000256" key="2">
    <source>
        <dbReference type="ARBA" id="ARBA00022598"/>
    </source>
</evidence>
<feature type="active site" evidence="8">
    <location>
        <position position="52"/>
    </location>
</feature>
<feature type="binding site" evidence="8">
    <location>
        <begin position="190"/>
        <end position="191"/>
    </location>
    <ligand>
        <name>ATP</name>
        <dbReference type="ChEBI" id="CHEBI:30616"/>
    </ligand>
</feature>